<keyword evidence="3" id="KW-1185">Reference proteome</keyword>
<dbReference type="EMBL" id="JABBNU010000018">
    <property type="protein sequence ID" value="NMM50878.1"/>
    <property type="molecule type" value="Genomic_DNA"/>
</dbReference>
<dbReference type="PANTHER" id="PTHR35531">
    <property type="entry name" value="INNER MEMBRANE PROTEIN YBCI-RELATED"/>
    <property type="match status" value="1"/>
</dbReference>
<dbReference type="GO" id="GO:0016787">
    <property type="term" value="F:hydrolase activity"/>
    <property type="evidence" value="ECO:0007669"/>
    <property type="project" value="UniProtKB-KW"/>
</dbReference>
<evidence type="ECO:0000313" key="3">
    <source>
        <dbReference type="Proteomes" id="UP000559010"/>
    </source>
</evidence>
<accession>A0A848J6K7</accession>
<dbReference type="AlphaFoldDB" id="A0A848J6K7"/>
<gene>
    <name evidence="2" type="ORF">HH304_20885</name>
</gene>
<feature type="transmembrane region" description="Helical" evidence="1">
    <location>
        <begin position="156"/>
        <end position="173"/>
    </location>
</feature>
<feature type="transmembrane region" description="Helical" evidence="1">
    <location>
        <begin position="91"/>
        <end position="119"/>
    </location>
</feature>
<dbReference type="InterPro" id="IPR007404">
    <property type="entry name" value="YdjM-like"/>
</dbReference>
<proteinExistence type="predicted"/>
<dbReference type="Pfam" id="PF04307">
    <property type="entry name" value="YdjM"/>
    <property type="match status" value="1"/>
</dbReference>
<dbReference type="RefSeq" id="WP_169685242.1">
    <property type="nucleotide sequence ID" value="NZ_JABBNU010000018.1"/>
</dbReference>
<sequence>MASLFGHAFAALSTGSILPSKVNLWKLIALGMICSIIPDADVIAFKFGIPYESIWGHRGFTHSFLFAFMLSLILTVLFYKNYLFTGSGIIILFYLFISTSSHLILDALTTGGLGVAAFFPFDNNRYFLPWRPIKVSPIGLGNFFTSRGLAVIKSELLWVGVPGVLFIGFSYVLKRIFASKS</sequence>
<keyword evidence="1" id="KW-1133">Transmembrane helix</keyword>
<evidence type="ECO:0000256" key="1">
    <source>
        <dbReference type="SAM" id="Phobius"/>
    </source>
</evidence>
<keyword evidence="2" id="KW-0378">Hydrolase</keyword>
<reference evidence="2 3" key="1">
    <citation type="submission" date="2020-04" db="EMBL/GenBank/DDBJ databases">
        <title>Flammeovirgaceae bacterium KN852 isolated from deep sea.</title>
        <authorList>
            <person name="Zhang D.-C."/>
        </authorList>
    </citation>
    <scope>NUCLEOTIDE SEQUENCE [LARGE SCALE GENOMIC DNA]</scope>
    <source>
        <strain evidence="2 3">KN852</strain>
    </source>
</reference>
<comment type="caution">
    <text evidence="2">The sequence shown here is derived from an EMBL/GenBank/DDBJ whole genome shotgun (WGS) entry which is preliminary data.</text>
</comment>
<protein>
    <submittedName>
        <fullName evidence="2">Metal-dependent hydrolase</fullName>
    </submittedName>
</protein>
<feature type="transmembrane region" description="Helical" evidence="1">
    <location>
        <begin position="60"/>
        <end position="79"/>
    </location>
</feature>
<keyword evidence="1" id="KW-0812">Transmembrane</keyword>
<organism evidence="2 3">
    <name type="scientific">Marinigracilibium pacificum</name>
    <dbReference type="NCBI Taxonomy" id="2729599"/>
    <lineage>
        <taxon>Bacteria</taxon>
        <taxon>Pseudomonadati</taxon>
        <taxon>Bacteroidota</taxon>
        <taxon>Cytophagia</taxon>
        <taxon>Cytophagales</taxon>
        <taxon>Flammeovirgaceae</taxon>
        <taxon>Marinigracilibium</taxon>
    </lineage>
</organism>
<keyword evidence="1" id="KW-0472">Membrane</keyword>
<evidence type="ECO:0000313" key="2">
    <source>
        <dbReference type="EMBL" id="NMM50878.1"/>
    </source>
</evidence>
<dbReference type="Proteomes" id="UP000559010">
    <property type="component" value="Unassembled WGS sequence"/>
</dbReference>
<name>A0A848J6K7_9BACT</name>
<dbReference type="PANTHER" id="PTHR35531:SF1">
    <property type="entry name" value="INNER MEMBRANE PROTEIN YBCI-RELATED"/>
    <property type="match status" value="1"/>
</dbReference>